<dbReference type="Pfam" id="PF13445">
    <property type="entry name" value="zf-RING_UBOX"/>
    <property type="match status" value="1"/>
</dbReference>
<dbReference type="SMART" id="SM00184">
    <property type="entry name" value="RING"/>
    <property type="match status" value="1"/>
</dbReference>
<evidence type="ECO:0000256" key="3">
    <source>
        <dbReference type="ARBA" id="ARBA00022737"/>
    </source>
</evidence>
<dbReference type="InterPro" id="IPR047153">
    <property type="entry name" value="TRIM45/56/19-like"/>
</dbReference>
<feature type="repeat" description="NHL" evidence="7">
    <location>
        <begin position="479"/>
        <end position="520"/>
    </location>
</feature>
<feature type="repeat" description="NHL" evidence="7">
    <location>
        <begin position="575"/>
        <end position="614"/>
    </location>
</feature>
<dbReference type="RefSeq" id="XP_013411240.1">
    <property type="nucleotide sequence ID" value="XM_013555786.1"/>
</dbReference>
<evidence type="ECO:0000256" key="6">
    <source>
        <dbReference type="PROSITE-ProRule" id="PRU00024"/>
    </source>
</evidence>
<dbReference type="Gene3D" id="2.120.10.30">
    <property type="entry name" value="TolB, C-terminal domain"/>
    <property type="match status" value="1"/>
</dbReference>
<dbReference type="Gene3D" id="3.30.160.60">
    <property type="entry name" value="Classic Zinc Finger"/>
    <property type="match status" value="1"/>
</dbReference>
<dbReference type="AlphaFoldDB" id="A0A1S3JLF4"/>
<dbReference type="Pfam" id="PF01436">
    <property type="entry name" value="NHL"/>
    <property type="match status" value="2"/>
</dbReference>
<proteinExistence type="predicted"/>
<dbReference type="SUPFAM" id="SSF57850">
    <property type="entry name" value="RING/U-box"/>
    <property type="match status" value="1"/>
</dbReference>
<dbReference type="PANTHER" id="PTHR25462:SF296">
    <property type="entry name" value="MEIOTIC P26, ISOFORM F"/>
    <property type="match status" value="1"/>
</dbReference>
<keyword evidence="3" id="KW-0677">Repeat</keyword>
<dbReference type="STRING" id="7574.A0A1S3JLF4"/>
<dbReference type="InterPro" id="IPR027370">
    <property type="entry name" value="Znf-RING_euk"/>
</dbReference>
<dbReference type="PANTHER" id="PTHR25462">
    <property type="entry name" value="BONUS, ISOFORM C-RELATED"/>
    <property type="match status" value="1"/>
</dbReference>
<dbReference type="SMART" id="SM00336">
    <property type="entry name" value="BBOX"/>
    <property type="match status" value="2"/>
</dbReference>
<sequence>MASKELYAKFSDNFLTCHICLSEYKDPRVLQCYHTFCLTCIANHAHASQVGGKFQCPVCREEITIPTGGLDKLVHNFFLNKIKDFMLINPKEALCSVCKTEDVQLYCHNCKCHFCAKCQKEHHDNQDDSDGHAMSLLPMFAEEETSKPKELEESLQQIWAQTIIYCEKHPDEKLKFYCESDNTVLCCDCLATDHKKHHFVYLEKIVVSEKEGIEQKYKELLPRVSTFEKSEKEIEAQQKKLGRRRDKLQKQLQDHAKVLHKNVSDKLQELSSQLQDQFTAQMKALEAEKDSIQLQKVSIQSTCEFAKQLVRHGSQPEVMTHAKNIQTRMSELKDFQPAPIKIGDMSFVKQNLPPNIFGKLKEPESNFQVLPSVSQKLKIQQKTSPSSRPSVTIATKTWVQATLMKTFDIKLSNTHDISCSLNGNFYLTSLNTDTLKAVSESGENVFEVKVPGARCVTCLSNDRVVVTNVDGCMVYTEYGNQVRKFGQGDMTDPWGVTVDSSGHILVCDGINKCICIYNAVDYILINKISIPMCEKPVYINVNPKSNVIIVSDNGGHCVYGVTLEGDVVFQYGTPGQSGQGEDQLYFPCGICVDRQGHIFVADSDNHRVVVLTQTGKKMRHAIGKQQIKVPVGVDINREGELLVAEFHGKVKLFQCLDV</sequence>
<dbReference type="SUPFAM" id="SSF57845">
    <property type="entry name" value="B-box zinc-binding domain"/>
    <property type="match status" value="1"/>
</dbReference>
<evidence type="ECO:0000259" key="10">
    <source>
        <dbReference type="PROSITE" id="PS50119"/>
    </source>
</evidence>
<evidence type="ECO:0000256" key="7">
    <source>
        <dbReference type="PROSITE-ProRule" id="PRU00504"/>
    </source>
</evidence>
<keyword evidence="2" id="KW-0479">Metal-binding</keyword>
<dbReference type="InterPro" id="IPR001841">
    <property type="entry name" value="Znf_RING"/>
</dbReference>
<name>A0A1S3JLF4_LINAN</name>
<keyword evidence="4 6" id="KW-0863">Zinc-finger</keyword>
<dbReference type="Pfam" id="PF00643">
    <property type="entry name" value="zf-B_box"/>
    <property type="match status" value="1"/>
</dbReference>
<protein>
    <submittedName>
        <fullName evidence="12">Tripartite motif-containing protein 2-like</fullName>
    </submittedName>
</protein>
<dbReference type="PROSITE" id="PS51125">
    <property type="entry name" value="NHL"/>
    <property type="match status" value="2"/>
</dbReference>
<evidence type="ECO:0000259" key="9">
    <source>
        <dbReference type="PROSITE" id="PS50089"/>
    </source>
</evidence>
<dbReference type="SUPFAM" id="SSF101898">
    <property type="entry name" value="NHL repeat"/>
    <property type="match status" value="1"/>
</dbReference>
<evidence type="ECO:0000256" key="1">
    <source>
        <dbReference type="ARBA" id="ARBA00022553"/>
    </source>
</evidence>
<keyword evidence="1" id="KW-0597">Phosphoprotein</keyword>
<feature type="domain" description="B box-type" evidence="10">
    <location>
        <begin position="90"/>
        <end position="137"/>
    </location>
</feature>
<dbReference type="InterPro" id="IPR000315">
    <property type="entry name" value="Znf_B-box"/>
</dbReference>
<dbReference type="InterPro" id="IPR013083">
    <property type="entry name" value="Znf_RING/FYVE/PHD"/>
</dbReference>
<evidence type="ECO:0000256" key="8">
    <source>
        <dbReference type="SAM" id="Coils"/>
    </source>
</evidence>
<dbReference type="CDD" id="cd19756">
    <property type="entry name" value="Bbox2"/>
    <property type="match status" value="1"/>
</dbReference>
<dbReference type="PROSITE" id="PS50089">
    <property type="entry name" value="ZF_RING_2"/>
    <property type="match status" value="1"/>
</dbReference>
<reference evidence="12" key="1">
    <citation type="submission" date="2025-08" db="UniProtKB">
        <authorList>
            <consortium name="RefSeq"/>
        </authorList>
    </citation>
    <scope>IDENTIFICATION</scope>
    <source>
        <tissue evidence="12">Gonads</tissue>
    </source>
</reference>
<dbReference type="GeneID" id="106174292"/>
<evidence type="ECO:0000256" key="5">
    <source>
        <dbReference type="ARBA" id="ARBA00022833"/>
    </source>
</evidence>
<dbReference type="OrthoDB" id="111250at2759"/>
<gene>
    <name evidence="12" type="primary">LOC106174292</name>
</gene>
<dbReference type="InterPro" id="IPR001258">
    <property type="entry name" value="NHL_repeat"/>
</dbReference>
<evidence type="ECO:0000256" key="4">
    <source>
        <dbReference type="ARBA" id="ARBA00022771"/>
    </source>
</evidence>
<dbReference type="InterPro" id="IPR011042">
    <property type="entry name" value="6-blade_b-propeller_TolB-like"/>
</dbReference>
<dbReference type="PROSITE" id="PS00518">
    <property type="entry name" value="ZF_RING_1"/>
    <property type="match status" value="1"/>
</dbReference>
<dbReference type="GO" id="GO:0008270">
    <property type="term" value="F:zinc ion binding"/>
    <property type="evidence" value="ECO:0007669"/>
    <property type="project" value="UniProtKB-KW"/>
</dbReference>
<evidence type="ECO:0000313" key="11">
    <source>
        <dbReference type="Proteomes" id="UP000085678"/>
    </source>
</evidence>
<dbReference type="CDD" id="cd05819">
    <property type="entry name" value="NHL"/>
    <property type="match status" value="1"/>
</dbReference>
<dbReference type="InterPro" id="IPR017907">
    <property type="entry name" value="Znf_RING_CS"/>
</dbReference>
<feature type="domain" description="B box-type" evidence="10">
    <location>
        <begin position="161"/>
        <end position="202"/>
    </location>
</feature>
<keyword evidence="8" id="KW-0175">Coiled coil</keyword>
<evidence type="ECO:0000313" key="12">
    <source>
        <dbReference type="RefSeq" id="XP_013411240.1"/>
    </source>
</evidence>
<keyword evidence="11" id="KW-1185">Reference proteome</keyword>
<accession>A0A1S3JLF4</accession>
<organism evidence="11 12">
    <name type="scientific">Lingula anatina</name>
    <name type="common">Brachiopod</name>
    <name type="synonym">Lingula unguis</name>
    <dbReference type="NCBI Taxonomy" id="7574"/>
    <lineage>
        <taxon>Eukaryota</taxon>
        <taxon>Metazoa</taxon>
        <taxon>Spiralia</taxon>
        <taxon>Lophotrochozoa</taxon>
        <taxon>Brachiopoda</taxon>
        <taxon>Linguliformea</taxon>
        <taxon>Lingulata</taxon>
        <taxon>Lingulida</taxon>
        <taxon>Linguloidea</taxon>
        <taxon>Lingulidae</taxon>
        <taxon>Lingula</taxon>
    </lineage>
</organism>
<feature type="coiled-coil region" evidence="8">
    <location>
        <begin position="275"/>
        <end position="302"/>
    </location>
</feature>
<keyword evidence="5" id="KW-0862">Zinc</keyword>
<dbReference type="Proteomes" id="UP000085678">
    <property type="component" value="Unplaced"/>
</dbReference>
<dbReference type="Gene3D" id="3.30.40.10">
    <property type="entry name" value="Zinc/RING finger domain, C3HC4 (zinc finger)"/>
    <property type="match status" value="1"/>
</dbReference>
<feature type="domain" description="RING-type" evidence="9">
    <location>
        <begin position="17"/>
        <end position="60"/>
    </location>
</feature>
<dbReference type="PROSITE" id="PS50119">
    <property type="entry name" value="ZF_BBOX"/>
    <property type="match status" value="2"/>
</dbReference>
<evidence type="ECO:0000256" key="2">
    <source>
        <dbReference type="ARBA" id="ARBA00022723"/>
    </source>
</evidence>
<dbReference type="KEGG" id="lak:106174292"/>
<dbReference type="InParanoid" id="A0A1S3JLF4"/>